<dbReference type="InterPro" id="IPR037185">
    <property type="entry name" value="EmrE-like"/>
</dbReference>
<keyword evidence="6 7" id="KW-0472">Membrane</keyword>
<evidence type="ECO:0000256" key="6">
    <source>
        <dbReference type="ARBA" id="ARBA00023136"/>
    </source>
</evidence>
<accession>A0AAV0IK57</accession>
<evidence type="ECO:0000256" key="9">
    <source>
        <dbReference type="SAM" id="SignalP"/>
    </source>
</evidence>
<dbReference type="AlphaFoldDB" id="A0AAV0IK57"/>
<evidence type="ECO:0000256" key="3">
    <source>
        <dbReference type="ARBA" id="ARBA00022448"/>
    </source>
</evidence>
<feature type="signal peptide" evidence="9">
    <location>
        <begin position="1"/>
        <end position="16"/>
    </location>
</feature>
<comment type="caution">
    <text evidence="10">The sequence shown here is derived from an EMBL/GenBank/DDBJ whole genome shotgun (WGS) entry which is preliminary data.</text>
</comment>
<evidence type="ECO:0000256" key="4">
    <source>
        <dbReference type="ARBA" id="ARBA00022692"/>
    </source>
</evidence>
<dbReference type="GO" id="GO:0016020">
    <property type="term" value="C:membrane"/>
    <property type="evidence" value="ECO:0007669"/>
    <property type="project" value="UniProtKB-SubCell"/>
</dbReference>
<feature type="transmembrane region" description="Helical" evidence="7">
    <location>
        <begin position="103"/>
        <end position="128"/>
    </location>
</feature>
<comment type="subcellular location">
    <subcellularLocation>
        <location evidence="1 7">Membrane</location>
        <topology evidence="1 7">Multi-pass membrane protein</topology>
    </subcellularLocation>
</comment>
<evidence type="ECO:0000256" key="7">
    <source>
        <dbReference type="RuleBase" id="RU368015"/>
    </source>
</evidence>
<evidence type="ECO:0000256" key="5">
    <source>
        <dbReference type="ARBA" id="ARBA00022989"/>
    </source>
</evidence>
<feature type="transmembrane region" description="Helical" evidence="7">
    <location>
        <begin position="258"/>
        <end position="281"/>
    </location>
</feature>
<sequence>MKLFLVLLNCFLLTVGQVGGPLLARTYFLHGGKRRWLSAWILTCGFPIMLLPLAVSYYSLAAKSKTTQSTGRFTLTRWLFATSAVLGTLLGLDSYLYSFGTSYLPVSVSSLLGSTQLAFTAVFAFLIVKQKFTPYTVNAVVLMTFGSAVLGFHMDGGVVPRGESVERYALGFFMTVAAAALHGFLMTALEYVHRKAGVPLTFDLVMQVQFVISMFAAVFCTVPMIINRDFQVICKFGIFSSQAMAKEAVEFDLGETKYYMTILLAAVALQLMIIGSIGLVFSSSSLFSGLVTSFLVPTQQVFAVIFLREGFDAEKGMALAMCLWGFASHLYGEHKAAATSDNKQPTPRNHGDQEDSPADV</sequence>
<evidence type="ECO:0000313" key="11">
    <source>
        <dbReference type="Proteomes" id="UP001154282"/>
    </source>
</evidence>
<dbReference type="SUPFAM" id="SSF103481">
    <property type="entry name" value="Multidrug resistance efflux transporter EmrE"/>
    <property type="match status" value="1"/>
</dbReference>
<reference evidence="10" key="1">
    <citation type="submission" date="2022-08" db="EMBL/GenBank/DDBJ databases">
        <authorList>
            <person name="Gutierrez-Valencia J."/>
        </authorList>
    </citation>
    <scope>NUCLEOTIDE SEQUENCE</scope>
</reference>
<feature type="transmembrane region" description="Helical" evidence="7">
    <location>
        <begin position="204"/>
        <end position="226"/>
    </location>
</feature>
<keyword evidence="11" id="KW-1185">Reference proteome</keyword>
<protein>
    <recommendedName>
        <fullName evidence="7">Probable purine permease</fullName>
    </recommendedName>
</protein>
<feature type="transmembrane region" description="Helical" evidence="7">
    <location>
        <begin position="135"/>
        <end position="154"/>
    </location>
</feature>
<comment type="similarity">
    <text evidence="2 7">Belongs to the purine permeases (TC 2.A.7.14) family.</text>
</comment>
<feature type="transmembrane region" description="Helical" evidence="7">
    <location>
        <begin position="40"/>
        <end position="58"/>
    </location>
</feature>
<feature type="transmembrane region" description="Helical" evidence="7">
    <location>
        <begin position="169"/>
        <end position="192"/>
    </location>
</feature>
<proteinExistence type="inferred from homology"/>
<feature type="chain" id="PRO_5043684481" description="Probable purine permease" evidence="9">
    <location>
        <begin position="17"/>
        <end position="360"/>
    </location>
</feature>
<dbReference type="InterPro" id="IPR030182">
    <property type="entry name" value="PUP_plant"/>
</dbReference>
<keyword evidence="4 7" id="KW-0812">Transmembrane</keyword>
<dbReference type="Pfam" id="PF16913">
    <property type="entry name" value="PUNUT"/>
    <property type="match status" value="1"/>
</dbReference>
<feature type="transmembrane region" description="Helical" evidence="7">
    <location>
        <begin position="78"/>
        <end position="97"/>
    </location>
</feature>
<gene>
    <name evidence="10" type="ORF">LITE_LOCUS9252</name>
</gene>
<name>A0AAV0IK57_9ROSI</name>
<dbReference type="EMBL" id="CAMGYJ010000003">
    <property type="protein sequence ID" value="CAI0396710.1"/>
    <property type="molecule type" value="Genomic_DNA"/>
</dbReference>
<feature type="region of interest" description="Disordered" evidence="8">
    <location>
        <begin position="337"/>
        <end position="360"/>
    </location>
</feature>
<evidence type="ECO:0000256" key="8">
    <source>
        <dbReference type="SAM" id="MobiDB-lite"/>
    </source>
</evidence>
<keyword evidence="5 7" id="KW-1133">Transmembrane helix</keyword>
<evidence type="ECO:0000256" key="2">
    <source>
        <dbReference type="ARBA" id="ARBA00006213"/>
    </source>
</evidence>
<dbReference type="GO" id="GO:0015211">
    <property type="term" value="F:purine nucleoside transmembrane transporter activity"/>
    <property type="evidence" value="ECO:0007669"/>
    <property type="project" value="UniProtKB-UniRule"/>
</dbReference>
<dbReference type="Proteomes" id="UP001154282">
    <property type="component" value="Unassembled WGS sequence"/>
</dbReference>
<organism evidence="10 11">
    <name type="scientific">Linum tenue</name>
    <dbReference type="NCBI Taxonomy" id="586396"/>
    <lineage>
        <taxon>Eukaryota</taxon>
        <taxon>Viridiplantae</taxon>
        <taxon>Streptophyta</taxon>
        <taxon>Embryophyta</taxon>
        <taxon>Tracheophyta</taxon>
        <taxon>Spermatophyta</taxon>
        <taxon>Magnoliopsida</taxon>
        <taxon>eudicotyledons</taxon>
        <taxon>Gunneridae</taxon>
        <taxon>Pentapetalae</taxon>
        <taxon>rosids</taxon>
        <taxon>fabids</taxon>
        <taxon>Malpighiales</taxon>
        <taxon>Linaceae</taxon>
        <taxon>Linum</taxon>
    </lineage>
</organism>
<evidence type="ECO:0000313" key="10">
    <source>
        <dbReference type="EMBL" id="CAI0396710.1"/>
    </source>
</evidence>
<dbReference type="PANTHER" id="PTHR31376:SF8">
    <property type="entry name" value="PURINE PERMEASE-RELATED"/>
    <property type="match status" value="1"/>
</dbReference>
<dbReference type="GO" id="GO:0005345">
    <property type="term" value="F:purine nucleobase transmembrane transporter activity"/>
    <property type="evidence" value="ECO:0007669"/>
    <property type="project" value="UniProtKB-UniRule"/>
</dbReference>
<keyword evidence="9" id="KW-0732">Signal</keyword>
<dbReference type="PANTHER" id="PTHR31376">
    <property type="entry name" value="OS09G0467300 PROTEIN-RELATED"/>
    <property type="match status" value="1"/>
</dbReference>
<evidence type="ECO:0000256" key="1">
    <source>
        <dbReference type="ARBA" id="ARBA00004141"/>
    </source>
</evidence>
<keyword evidence="3 7" id="KW-0813">Transport</keyword>
<comment type="caution">
    <text evidence="7">Lacks conserved residue(s) required for the propagation of feature annotation.</text>
</comment>